<accession>A0A8T1NR06</accession>
<dbReference type="AlphaFoldDB" id="A0A8T1NR06"/>
<evidence type="ECO:0000313" key="6">
    <source>
        <dbReference type="Proteomes" id="UP000811609"/>
    </source>
</evidence>
<protein>
    <recommendedName>
        <fullName evidence="4">SHSP domain-containing protein</fullName>
    </recommendedName>
</protein>
<keyword evidence="1" id="KW-0346">Stress response</keyword>
<dbReference type="InterPro" id="IPR031107">
    <property type="entry name" value="Small_HSP"/>
</dbReference>
<evidence type="ECO:0000313" key="5">
    <source>
        <dbReference type="EMBL" id="KAG6631353.1"/>
    </source>
</evidence>
<evidence type="ECO:0000256" key="2">
    <source>
        <dbReference type="PROSITE-ProRule" id="PRU00285"/>
    </source>
</evidence>
<dbReference type="PANTHER" id="PTHR11527">
    <property type="entry name" value="HEAT-SHOCK PROTEIN 20 FAMILY MEMBER"/>
    <property type="match status" value="1"/>
</dbReference>
<organism evidence="5 6">
    <name type="scientific">Carya illinoinensis</name>
    <name type="common">Pecan</name>
    <dbReference type="NCBI Taxonomy" id="32201"/>
    <lineage>
        <taxon>Eukaryota</taxon>
        <taxon>Viridiplantae</taxon>
        <taxon>Streptophyta</taxon>
        <taxon>Embryophyta</taxon>
        <taxon>Tracheophyta</taxon>
        <taxon>Spermatophyta</taxon>
        <taxon>Magnoliopsida</taxon>
        <taxon>eudicotyledons</taxon>
        <taxon>Gunneridae</taxon>
        <taxon>Pentapetalae</taxon>
        <taxon>rosids</taxon>
        <taxon>fabids</taxon>
        <taxon>Fagales</taxon>
        <taxon>Juglandaceae</taxon>
        <taxon>Carya</taxon>
    </lineage>
</organism>
<name>A0A8T1NR06_CARIL</name>
<dbReference type="InterPro" id="IPR002068">
    <property type="entry name" value="A-crystallin/Hsp20_dom"/>
</dbReference>
<sequence>MSAIRVFLGGQRSNIFDPFTLPILGLCSSFFTNFYSFSYKETVPGAHLLKVDLSWLKKEEVKVEVEDGRVLQMSGERNVEKEDKNYTRHMLERISGKFLRSFRLLKNAQMNQIKAAMENGVLTITIPKEVVKVPDVRVVEISR</sequence>
<dbReference type="Proteomes" id="UP000811609">
    <property type="component" value="Chromosome 13"/>
</dbReference>
<evidence type="ECO:0000256" key="1">
    <source>
        <dbReference type="ARBA" id="ARBA00023016"/>
    </source>
</evidence>
<evidence type="ECO:0000259" key="4">
    <source>
        <dbReference type="PROSITE" id="PS01031"/>
    </source>
</evidence>
<dbReference type="EMBL" id="CM031821">
    <property type="protein sequence ID" value="KAG6631353.1"/>
    <property type="molecule type" value="Genomic_DNA"/>
</dbReference>
<proteinExistence type="inferred from homology"/>
<keyword evidence="6" id="KW-1185">Reference proteome</keyword>
<feature type="domain" description="SHSP" evidence="4">
    <location>
        <begin position="29"/>
        <end position="143"/>
    </location>
</feature>
<comment type="caution">
    <text evidence="5">The sequence shown here is derived from an EMBL/GenBank/DDBJ whole genome shotgun (WGS) entry which is preliminary data.</text>
</comment>
<dbReference type="PROSITE" id="PS01031">
    <property type="entry name" value="SHSP"/>
    <property type="match status" value="1"/>
</dbReference>
<gene>
    <name evidence="5" type="ORF">CIPAW_13G085900</name>
</gene>
<evidence type="ECO:0000256" key="3">
    <source>
        <dbReference type="RuleBase" id="RU003616"/>
    </source>
</evidence>
<dbReference type="Pfam" id="PF00011">
    <property type="entry name" value="HSP20"/>
    <property type="match status" value="1"/>
</dbReference>
<comment type="similarity">
    <text evidence="2 3">Belongs to the small heat shock protein (HSP20) family.</text>
</comment>
<reference evidence="5" key="1">
    <citation type="submission" date="2020-12" db="EMBL/GenBank/DDBJ databases">
        <title>WGS assembly of Carya illinoinensis cv. Pawnee.</title>
        <authorList>
            <person name="Platts A."/>
            <person name="Shu S."/>
            <person name="Wright S."/>
            <person name="Barry K."/>
            <person name="Edger P."/>
            <person name="Pires J.C."/>
            <person name="Schmutz J."/>
        </authorList>
    </citation>
    <scope>NUCLEOTIDE SEQUENCE</scope>
    <source>
        <tissue evidence="5">Leaf</tissue>
    </source>
</reference>